<evidence type="ECO:0000313" key="8">
    <source>
        <dbReference type="Proteomes" id="UP000030689"/>
    </source>
</evidence>
<reference evidence="7 8" key="1">
    <citation type="journal article" date="2013" name="Front. Plant Sci.">
        <title>The Reference Genome of the Halophytic Plant Eutrema salsugineum.</title>
        <authorList>
            <person name="Yang R."/>
            <person name="Jarvis D.E."/>
            <person name="Chen H."/>
            <person name="Beilstein M.A."/>
            <person name="Grimwood J."/>
            <person name="Jenkins J."/>
            <person name="Shu S."/>
            <person name="Prochnik S."/>
            <person name="Xin M."/>
            <person name="Ma C."/>
            <person name="Schmutz J."/>
            <person name="Wing R.A."/>
            <person name="Mitchell-Olds T."/>
            <person name="Schumaker K.S."/>
            <person name="Wang X."/>
        </authorList>
    </citation>
    <scope>NUCLEOTIDE SEQUENCE [LARGE SCALE GENOMIC DNA]</scope>
</reference>
<dbReference type="PANTHER" id="PTHR34362:SF1">
    <property type="entry name" value="WPP DOMAIN-CONTAINING PROTEIN 1-RELATED"/>
    <property type="match status" value="1"/>
</dbReference>
<dbReference type="Pfam" id="PF13943">
    <property type="entry name" value="WPP"/>
    <property type="match status" value="1"/>
</dbReference>
<dbReference type="Gene3D" id="1.10.246.200">
    <property type="entry name" value="WPP domain"/>
    <property type="match status" value="1"/>
</dbReference>
<evidence type="ECO:0000256" key="1">
    <source>
        <dbReference type="ARBA" id="ARBA00004123"/>
    </source>
</evidence>
<keyword evidence="8" id="KW-1185">Reference proteome</keyword>
<dbReference type="OrthoDB" id="1927559at2759"/>
<accession>V4MHU4</accession>
<dbReference type="GO" id="GO:0000278">
    <property type="term" value="P:mitotic cell cycle"/>
    <property type="evidence" value="ECO:0007669"/>
    <property type="project" value="InterPro"/>
</dbReference>
<proteinExistence type="predicted"/>
<sequence>MAETAETINTTVSPPPESEGSTTTLPSATADHTSEETSKSVDLKKEEPVATETKSSGGGGGFSLRIWPPTQKTRDAVLNRLIETLSTESILSKRYGTLTADEASSVARSIEEEAYGVASNAVSSDDDGIKILEVYSKEISKRMLDSVKDRSAASNAGNVTDSTEDAKTEVSKDDDAPESVKSEA</sequence>
<dbReference type="KEGG" id="eus:EUTSA_v10011812mg"/>
<gene>
    <name evidence="7" type="ORF">EUTSA_v10011812mg</name>
</gene>
<dbReference type="Proteomes" id="UP000030689">
    <property type="component" value="Unassembled WGS sequence"/>
</dbReference>
<feature type="compositionally biased region" description="Polar residues" evidence="5">
    <location>
        <begin position="1"/>
        <end position="12"/>
    </location>
</feature>
<feature type="compositionally biased region" description="Polar residues" evidence="5">
    <location>
        <begin position="152"/>
        <end position="161"/>
    </location>
</feature>
<dbReference type="GO" id="GO:0048527">
    <property type="term" value="P:lateral root development"/>
    <property type="evidence" value="ECO:0007669"/>
    <property type="project" value="InterPro"/>
</dbReference>
<feature type="region of interest" description="Disordered" evidence="5">
    <location>
        <begin position="1"/>
        <end position="69"/>
    </location>
</feature>
<evidence type="ECO:0000256" key="5">
    <source>
        <dbReference type="SAM" id="MobiDB-lite"/>
    </source>
</evidence>
<evidence type="ECO:0000259" key="6">
    <source>
        <dbReference type="Pfam" id="PF13943"/>
    </source>
</evidence>
<keyword evidence="3" id="KW-0963">Cytoplasm</keyword>
<feature type="compositionally biased region" description="Polar residues" evidence="5">
    <location>
        <begin position="19"/>
        <end position="31"/>
    </location>
</feature>
<dbReference type="Gramene" id="ESQ30901">
    <property type="protein sequence ID" value="ESQ30901"/>
    <property type="gene ID" value="EUTSA_v10011812mg"/>
</dbReference>
<feature type="domain" description="WPP" evidence="6">
    <location>
        <begin position="63"/>
        <end position="155"/>
    </location>
</feature>
<organism evidence="7 8">
    <name type="scientific">Eutrema salsugineum</name>
    <name type="common">Saltwater cress</name>
    <name type="synonym">Sisymbrium salsugineum</name>
    <dbReference type="NCBI Taxonomy" id="72664"/>
    <lineage>
        <taxon>Eukaryota</taxon>
        <taxon>Viridiplantae</taxon>
        <taxon>Streptophyta</taxon>
        <taxon>Embryophyta</taxon>
        <taxon>Tracheophyta</taxon>
        <taxon>Spermatophyta</taxon>
        <taxon>Magnoliopsida</taxon>
        <taxon>eudicotyledons</taxon>
        <taxon>Gunneridae</taxon>
        <taxon>Pentapetalae</taxon>
        <taxon>rosids</taxon>
        <taxon>malvids</taxon>
        <taxon>Brassicales</taxon>
        <taxon>Brassicaceae</taxon>
        <taxon>Eutremeae</taxon>
        <taxon>Eutrema</taxon>
    </lineage>
</organism>
<dbReference type="eggNOG" id="ENOG502S3QB">
    <property type="taxonomic scope" value="Eukaryota"/>
</dbReference>
<feature type="compositionally biased region" description="Basic and acidic residues" evidence="5">
    <location>
        <begin position="32"/>
        <end position="48"/>
    </location>
</feature>
<dbReference type="InterPro" id="IPR025265">
    <property type="entry name" value="WPP_dom"/>
</dbReference>
<dbReference type="PANTHER" id="PTHR34362">
    <property type="entry name" value="WPP DOMAIN-CONTAINING PROTEIN 1-RELATED"/>
    <property type="match status" value="1"/>
</dbReference>
<dbReference type="EMBL" id="KI517809">
    <property type="protein sequence ID" value="ESQ30901.1"/>
    <property type="molecule type" value="Genomic_DNA"/>
</dbReference>
<feature type="compositionally biased region" description="Basic and acidic residues" evidence="5">
    <location>
        <begin position="164"/>
        <end position="184"/>
    </location>
</feature>
<comment type="subcellular location">
    <subcellularLocation>
        <location evidence="2">Cytoplasm</location>
    </subcellularLocation>
    <subcellularLocation>
        <location evidence="1">Nucleus</location>
    </subcellularLocation>
</comment>
<dbReference type="GO" id="GO:0005634">
    <property type="term" value="C:nucleus"/>
    <property type="evidence" value="ECO:0007669"/>
    <property type="project" value="UniProtKB-SubCell"/>
</dbReference>
<dbReference type="OMA" id="GFSLRIW"/>
<feature type="region of interest" description="Disordered" evidence="5">
    <location>
        <begin position="147"/>
        <end position="184"/>
    </location>
</feature>
<evidence type="ECO:0000256" key="2">
    <source>
        <dbReference type="ARBA" id="ARBA00004496"/>
    </source>
</evidence>
<dbReference type="STRING" id="72664.V4MHU4"/>
<evidence type="ECO:0000313" key="7">
    <source>
        <dbReference type="EMBL" id="ESQ30901.1"/>
    </source>
</evidence>
<keyword evidence="4" id="KW-0539">Nucleus</keyword>
<name>V4MHU4_EUTSA</name>
<evidence type="ECO:0000256" key="4">
    <source>
        <dbReference type="ARBA" id="ARBA00023242"/>
    </source>
</evidence>
<dbReference type="InterPro" id="IPR044692">
    <property type="entry name" value="WPP1/2/3"/>
</dbReference>
<evidence type="ECO:0000256" key="3">
    <source>
        <dbReference type="ARBA" id="ARBA00022490"/>
    </source>
</evidence>
<dbReference type="AlphaFoldDB" id="V4MHU4"/>
<protein>
    <recommendedName>
        <fullName evidence="6">WPP domain-containing protein</fullName>
    </recommendedName>
</protein>
<dbReference type="GO" id="GO:0005737">
    <property type="term" value="C:cytoplasm"/>
    <property type="evidence" value="ECO:0007669"/>
    <property type="project" value="UniProtKB-SubCell"/>
</dbReference>
<dbReference type="InterPro" id="IPR038214">
    <property type="entry name" value="WPP_sf"/>
</dbReference>